<gene>
    <name evidence="2" type="ORF">CHGG_00562</name>
</gene>
<dbReference type="Proteomes" id="UP000001056">
    <property type="component" value="Unassembled WGS sequence"/>
</dbReference>
<evidence type="ECO:0000313" key="2">
    <source>
        <dbReference type="EMBL" id="EAQ92327.1"/>
    </source>
</evidence>
<dbReference type="InParanoid" id="Q2HGU2"/>
<protein>
    <recommendedName>
        <fullName evidence="1">DUF1279 domain-containing protein</fullName>
    </recommendedName>
</protein>
<dbReference type="GeneID" id="4387125"/>
<dbReference type="InterPro" id="IPR045866">
    <property type="entry name" value="FAM210A/B-like"/>
</dbReference>
<dbReference type="EMBL" id="CH408029">
    <property type="protein sequence ID" value="EAQ92327.1"/>
    <property type="molecule type" value="Genomic_DNA"/>
</dbReference>
<dbReference type="AlphaFoldDB" id="Q2HGU2"/>
<dbReference type="Pfam" id="PF06916">
    <property type="entry name" value="FAM210A-B_dom"/>
    <property type="match status" value="1"/>
</dbReference>
<evidence type="ECO:0000313" key="3">
    <source>
        <dbReference type="Proteomes" id="UP000001056"/>
    </source>
</evidence>
<organism evidence="2 3">
    <name type="scientific">Chaetomium globosum (strain ATCC 6205 / CBS 148.51 / DSM 1962 / NBRC 6347 / NRRL 1970)</name>
    <name type="common">Soil fungus</name>
    <dbReference type="NCBI Taxonomy" id="306901"/>
    <lineage>
        <taxon>Eukaryota</taxon>
        <taxon>Fungi</taxon>
        <taxon>Dikarya</taxon>
        <taxon>Ascomycota</taxon>
        <taxon>Pezizomycotina</taxon>
        <taxon>Sordariomycetes</taxon>
        <taxon>Sordariomycetidae</taxon>
        <taxon>Sordariales</taxon>
        <taxon>Chaetomiaceae</taxon>
        <taxon>Chaetomium</taxon>
    </lineage>
</organism>
<proteinExistence type="predicted"/>
<evidence type="ECO:0000259" key="1">
    <source>
        <dbReference type="Pfam" id="PF06916"/>
    </source>
</evidence>
<reference evidence="3" key="1">
    <citation type="journal article" date="2015" name="Genome Announc.">
        <title>Draft genome sequence of the cellulolytic fungus Chaetomium globosum.</title>
        <authorList>
            <person name="Cuomo C.A."/>
            <person name="Untereiner W.A."/>
            <person name="Ma L.-J."/>
            <person name="Grabherr M."/>
            <person name="Birren B.W."/>
        </authorList>
    </citation>
    <scope>NUCLEOTIDE SEQUENCE [LARGE SCALE GENOMIC DNA]</scope>
    <source>
        <strain evidence="3">ATCC 6205 / CBS 148.51 / DSM 1962 / NBRC 6347 / NRRL 1970</strain>
    </source>
</reference>
<dbReference type="VEuPathDB" id="FungiDB:CHGG_00562"/>
<dbReference type="OrthoDB" id="426386at2759"/>
<dbReference type="PANTHER" id="PTHR21377:SF0">
    <property type="entry name" value="PROTEIN FAM210B, MITOCHONDRIAL"/>
    <property type="match status" value="1"/>
</dbReference>
<dbReference type="InterPro" id="IPR009688">
    <property type="entry name" value="FAM210A/B-like_dom"/>
</dbReference>
<feature type="domain" description="DUF1279" evidence="1">
    <location>
        <begin position="200"/>
        <end position="238"/>
    </location>
</feature>
<dbReference type="PANTHER" id="PTHR21377">
    <property type="entry name" value="PROTEIN FAM210B, MITOCHONDRIAL"/>
    <property type="match status" value="1"/>
</dbReference>
<name>Q2HGU2_CHAGB</name>
<dbReference type="RefSeq" id="XP_001219783.1">
    <property type="nucleotide sequence ID" value="XM_001219782.1"/>
</dbReference>
<keyword evidence="3" id="KW-1185">Reference proteome</keyword>
<sequence length="261" mass="28563">MAFFREIASWETLLTVSESFPRAVERFHFGRTPAQFPPGVSPCPMVIEGFLPAGSIASPVLAPGARESGRHKNYSKACSVASEGADVAAPGDEDHGRSVEVWAGQDTALQAEAPLPFHTASASGRNPKTWGCGGRSFVIAERQAQEVVERDIVVRNAQKVIPERVQTWWREYRHAAKEAKRERTGELGELDVIGHGVAEAEQRSKQEGASLATQLALAYAIHKSFIFIRVPLTAAITPKVVKVLRSWGWQIGKKVSKKAKR</sequence>
<dbReference type="eggNOG" id="KOG4526">
    <property type="taxonomic scope" value="Eukaryota"/>
</dbReference>
<accession>Q2HGU2</accession>
<dbReference type="HOGENOM" id="CLU_1065597_0_0_1"/>
<dbReference type="GO" id="GO:0005739">
    <property type="term" value="C:mitochondrion"/>
    <property type="evidence" value="ECO:0007669"/>
    <property type="project" value="TreeGrafter"/>
</dbReference>